<dbReference type="InterPro" id="IPR003593">
    <property type="entry name" value="AAA+_ATPase"/>
</dbReference>
<dbReference type="InterPro" id="IPR027417">
    <property type="entry name" value="P-loop_NTPase"/>
</dbReference>
<evidence type="ECO:0000256" key="1">
    <source>
        <dbReference type="ARBA" id="ARBA00022741"/>
    </source>
</evidence>
<reference evidence="4" key="1">
    <citation type="journal article" date="2024" name="Syst. Appl. Microbiol.">
        <title>First single-strain enrichments of Electrothrix cable bacteria, description of E. aestuarii sp. nov. and E. rattekaaiensis sp. nov., and proposal of a cable bacteria taxonomy following the rules of the SeqCode.</title>
        <authorList>
            <person name="Plum-Jensen L.E."/>
            <person name="Schramm A."/>
            <person name="Marshall I.P.G."/>
        </authorList>
    </citation>
    <scope>NUCLEOTIDE SEQUENCE</scope>
    <source>
        <strain evidence="4">Rat1</strain>
    </source>
</reference>
<feature type="domain" description="ABC transporter" evidence="3">
    <location>
        <begin position="4"/>
        <end position="228"/>
    </location>
</feature>
<dbReference type="InterPro" id="IPR003439">
    <property type="entry name" value="ABC_transporter-like_ATP-bd"/>
</dbReference>
<dbReference type="Pfam" id="PF00005">
    <property type="entry name" value="ABC_tran"/>
    <property type="match status" value="1"/>
</dbReference>
<dbReference type="GO" id="GO:0022857">
    <property type="term" value="F:transmembrane transporter activity"/>
    <property type="evidence" value="ECO:0007669"/>
    <property type="project" value="TreeGrafter"/>
</dbReference>
<dbReference type="Gene3D" id="3.40.50.300">
    <property type="entry name" value="P-loop containing nucleotide triphosphate hydrolases"/>
    <property type="match status" value="1"/>
</dbReference>
<dbReference type="PANTHER" id="PTHR24220:SF86">
    <property type="entry name" value="ABC TRANSPORTER ABCH.1"/>
    <property type="match status" value="1"/>
</dbReference>
<gene>
    <name evidence="4" type="ORF">Q3M24_07970</name>
</gene>
<dbReference type="GO" id="GO:0005886">
    <property type="term" value="C:plasma membrane"/>
    <property type="evidence" value="ECO:0007669"/>
    <property type="project" value="TreeGrafter"/>
</dbReference>
<keyword evidence="1" id="KW-0547">Nucleotide-binding</keyword>
<dbReference type="PROSITE" id="PS50893">
    <property type="entry name" value="ABC_TRANSPORTER_2"/>
    <property type="match status" value="1"/>
</dbReference>
<evidence type="ECO:0000259" key="3">
    <source>
        <dbReference type="PROSITE" id="PS50893"/>
    </source>
</evidence>
<organism evidence="4">
    <name type="scientific">Candidatus Electrothrix aestuarii</name>
    <dbReference type="NCBI Taxonomy" id="3062594"/>
    <lineage>
        <taxon>Bacteria</taxon>
        <taxon>Pseudomonadati</taxon>
        <taxon>Thermodesulfobacteriota</taxon>
        <taxon>Desulfobulbia</taxon>
        <taxon>Desulfobulbales</taxon>
        <taxon>Desulfobulbaceae</taxon>
        <taxon>Candidatus Electrothrix</taxon>
    </lineage>
</organism>
<dbReference type="SUPFAM" id="SSF52540">
    <property type="entry name" value="P-loop containing nucleoside triphosphate hydrolases"/>
    <property type="match status" value="1"/>
</dbReference>
<dbReference type="SMART" id="SM00382">
    <property type="entry name" value="AAA"/>
    <property type="match status" value="1"/>
</dbReference>
<name>A0AAU8LZL6_9BACT</name>
<dbReference type="AlphaFoldDB" id="A0AAU8LZL6"/>
<protein>
    <submittedName>
        <fullName evidence="4">ATP-binding cassette domain-containing protein</fullName>
    </submittedName>
</protein>
<evidence type="ECO:0000313" key="4">
    <source>
        <dbReference type="EMBL" id="XCN74664.1"/>
    </source>
</evidence>
<dbReference type="GO" id="GO:0005524">
    <property type="term" value="F:ATP binding"/>
    <property type="evidence" value="ECO:0007669"/>
    <property type="project" value="UniProtKB-KW"/>
</dbReference>
<dbReference type="PROSITE" id="PS00211">
    <property type="entry name" value="ABC_TRANSPORTER_1"/>
    <property type="match status" value="1"/>
</dbReference>
<evidence type="ECO:0000256" key="2">
    <source>
        <dbReference type="ARBA" id="ARBA00022840"/>
    </source>
</evidence>
<sequence length="229" mass="25230">MWKTRGDNTRKVEINIPKFEVSSASFTVIVGSNGSGKSTFLDLLGLILSADTVGHFLLDMGSGTAIHLHDLKGREKTRIRRKYISYVLQTGGLLEFLTIRENIRFAARLRGKKNSITPMTQILAGQLGITDILDKRPGKVSGGQRQKAAIARALIQDSPIILADEPSSALDTESARELMKTFKELAREKEASLIMVTHDQDLARGSADSIYRFTTEKRPGGVRSTLFPT</sequence>
<dbReference type="InterPro" id="IPR015854">
    <property type="entry name" value="ABC_transpr_LolD-like"/>
</dbReference>
<dbReference type="EMBL" id="CP159373">
    <property type="protein sequence ID" value="XCN74664.1"/>
    <property type="molecule type" value="Genomic_DNA"/>
</dbReference>
<keyword evidence="2 4" id="KW-0067">ATP-binding</keyword>
<dbReference type="InterPro" id="IPR017871">
    <property type="entry name" value="ABC_transporter-like_CS"/>
</dbReference>
<dbReference type="GO" id="GO:0016887">
    <property type="term" value="F:ATP hydrolysis activity"/>
    <property type="evidence" value="ECO:0007669"/>
    <property type="project" value="InterPro"/>
</dbReference>
<accession>A0AAU8LZL6</accession>
<dbReference type="KEGG" id="eaj:Q3M24_07970"/>
<proteinExistence type="predicted"/>
<dbReference type="PANTHER" id="PTHR24220">
    <property type="entry name" value="IMPORT ATP-BINDING PROTEIN"/>
    <property type="match status" value="1"/>
</dbReference>
<reference evidence="4" key="2">
    <citation type="submission" date="2024-06" db="EMBL/GenBank/DDBJ databases">
        <authorList>
            <person name="Plum-Jensen L.E."/>
            <person name="Schramm A."/>
            <person name="Marshall I.P.G."/>
        </authorList>
    </citation>
    <scope>NUCLEOTIDE SEQUENCE</scope>
    <source>
        <strain evidence="4">Rat1</strain>
    </source>
</reference>